<comment type="subcellular location">
    <subcellularLocation>
        <location evidence="1">Membrane</location>
        <topology evidence="1">Multi-pass membrane protein</topology>
    </subcellularLocation>
</comment>
<dbReference type="GO" id="GO:0033179">
    <property type="term" value="C:proton-transporting V-type ATPase, V0 domain"/>
    <property type="evidence" value="ECO:0007669"/>
    <property type="project" value="InterPro"/>
</dbReference>
<accession>X0TT31</accession>
<evidence type="ECO:0000256" key="4">
    <source>
        <dbReference type="ARBA" id="ARBA00022692"/>
    </source>
</evidence>
<feature type="transmembrane region" description="Helical" evidence="8">
    <location>
        <begin position="109"/>
        <end position="139"/>
    </location>
</feature>
<feature type="transmembrane region" description="Helical" evidence="8">
    <location>
        <begin position="78"/>
        <end position="97"/>
    </location>
</feature>
<dbReference type="GO" id="GO:0051117">
    <property type="term" value="F:ATPase binding"/>
    <property type="evidence" value="ECO:0007669"/>
    <property type="project" value="TreeGrafter"/>
</dbReference>
<sequence length="240" mass="25822">GVALVLGLLTGTYLGDAYQFFGIESLAIAEPVKQLLGDPITFIIFAIALGVIHVNTAHVLALIIGVKERKKSVVVSKIGLFTLQIFGIPLVLLWLFNVSLPVSAGVYSIFTYIVFASVGLIVVSAFMQRGSLGAIFWLFDLTGLLGDIMSYCRLAGVGLATFYLAASFNMLAQLLYEMIPGVAGAIIGAILAILVLAFGHTINLALSGLTAFIHSLRLCFVEFLFKFYEGGGREYSPFRL</sequence>
<feature type="non-terminal residue" evidence="9">
    <location>
        <position position="240"/>
    </location>
</feature>
<dbReference type="PANTHER" id="PTHR11629">
    <property type="entry name" value="VACUOLAR PROTON ATPASES"/>
    <property type="match status" value="1"/>
</dbReference>
<dbReference type="AlphaFoldDB" id="X0TT31"/>
<dbReference type="GO" id="GO:0046961">
    <property type="term" value="F:proton-transporting ATPase activity, rotational mechanism"/>
    <property type="evidence" value="ECO:0007669"/>
    <property type="project" value="InterPro"/>
</dbReference>
<evidence type="ECO:0000256" key="3">
    <source>
        <dbReference type="ARBA" id="ARBA00022448"/>
    </source>
</evidence>
<evidence type="ECO:0000256" key="6">
    <source>
        <dbReference type="ARBA" id="ARBA00023065"/>
    </source>
</evidence>
<gene>
    <name evidence="9" type="ORF">S01H1_21633</name>
</gene>
<feature type="transmembrane region" description="Helical" evidence="8">
    <location>
        <begin position="41"/>
        <end position="66"/>
    </location>
</feature>
<keyword evidence="7 8" id="KW-0472">Membrane</keyword>
<evidence type="ECO:0000256" key="7">
    <source>
        <dbReference type="ARBA" id="ARBA00023136"/>
    </source>
</evidence>
<keyword evidence="3" id="KW-0813">Transport</keyword>
<evidence type="ECO:0000256" key="8">
    <source>
        <dbReference type="SAM" id="Phobius"/>
    </source>
</evidence>
<dbReference type="GO" id="GO:0007035">
    <property type="term" value="P:vacuolar acidification"/>
    <property type="evidence" value="ECO:0007669"/>
    <property type="project" value="TreeGrafter"/>
</dbReference>
<evidence type="ECO:0000256" key="2">
    <source>
        <dbReference type="ARBA" id="ARBA00009904"/>
    </source>
</evidence>
<dbReference type="InterPro" id="IPR002490">
    <property type="entry name" value="V-ATPase_116kDa_su"/>
</dbReference>
<dbReference type="GO" id="GO:0016471">
    <property type="term" value="C:vacuolar proton-transporting V-type ATPase complex"/>
    <property type="evidence" value="ECO:0007669"/>
    <property type="project" value="TreeGrafter"/>
</dbReference>
<feature type="non-terminal residue" evidence="9">
    <location>
        <position position="1"/>
    </location>
</feature>
<comment type="similarity">
    <text evidence="2">Belongs to the V-ATPase 116 kDa subunit family.</text>
</comment>
<proteinExistence type="inferred from homology"/>
<evidence type="ECO:0000256" key="5">
    <source>
        <dbReference type="ARBA" id="ARBA00022989"/>
    </source>
</evidence>
<comment type="caution">
    <text evidence="9">The sequence shown here is derived from an EMBL/GenBank/DDBJ whole genome shotgun (WGS) entry which is preliminary data.</text>
</comment>
<dbReference type="EMBL" id="BARS01012034">
    <property type="protein sequence ID" value="GAF96354.1"/>
    <property type="molecule type" value="Genomic_DNA"/>
</dbReference>
<protein>
    <recommendedName>
        <fullName evidence="10">V-type ATP synthase subunit I</fullName>
    </recommendedName>
</protein>
<name>X0TT31_9ZZZZ</name>
<feature type="transmembrane region" description="Helical" evidence="8">
    <location>
        <begin position="178"/>
        <end position="197"/>
    </location>
</feature>
<feature type="transmembrane region" description="Helical" evidence="8">
    <location>
        <begin position="151"/>
        <end position="172"/>
    </location>
</feature>
<evidence type="ECO:0000313" key="9">
    <source>
        <dbReference type="EMBL" id="GAF96354.1"/>
    </source>
</evidence>
<reference evidence="9" key="1">
    <citation type="journal article" date="2014" name="Front. Microbiol.">
        <title>High frequency of phylogenetically diverse reductive dehalogenase-homologous genes in deep subseafloor sedimentary metagenomes.</title>
        <authorList>
            <person name="Kawai M."/>
            <person name="Futagami T."/>
            <person name="Toyoda A."/>
            <person name="Takaki Y."/>
            <person name="Nishi S."/>
            <person name="Hori S."/>
            <person name="Arai W."/>
            <person name="Tsubouchi T."/>
            <person name="Morono Y."/>
            <person name="Uchiyama I."/>
            <person name="Ito T."/>
            <person name="Fujiyama A."/>
            <person name="Inagaki F."/>
            <person name="Takami H."/>
        </authorList>
    </citation>
    <scope>NUCLEOTIDE SEQUENCE</scope>
    <source>
        <strain evidence="9">Expedition CK06-06</strain>
    </source>
</reference>
<organism evidence="9">
    <name type="scientific">marine sediment metagenome</name>
    <dbReference type="NCBI Taxonomy" id="412755"/>
    <lineage>
        <taxon>unclassified sequences</taxon>
        <taxon>metagenomes</taxon>
        <taxon>ecological metagenomes</taxon>
    </lineage>
</organism>
<keyword evidence="6" id="KW-0406">Ion transport</keyword>
<keyword evidence="4 8" id="KW-0812">Transmembrane</keyword>
<evidence type="ECO:0000256" key="1">
    <source>
        <dbReference type="ARBA" id="ARBA00004141"/>
    </source>
</evidence>
<dbReference type="PANTHER" id="PTHR11629:SF63">
    <property type="entry name" value="V-TYPE PROTON ATPASE SUBUNIT A"/>
    <property type="match status" value="1"/>
</dbReference>
<dbReference type="Pfam" id="PF01496">
    <property type="entry name" value="V_ATPase_I"/>
    <property type="match status" value="1"/>
</dbReference>
<keyword evidence="5 8" id="KW-1133">Transmembrane helix</keyword>
<evidence type="ECO:0008006" key="10">
    <source>
        <dbReference type="Google" id="ProtNLM"/>
    </source>
</evidence>